<protein>
    <submittedName>
        <fullName evidence="2">Uncharacterized protein</fullName>
    </submittedName>
</protein>
<accession>A0A9N9TH05</accession>
<reference evidence="2" key="1">
    <citation type="submission" date="2022-01" db="EMBL/GenBank/DDBJ databases">
        <authorList>
            <person name="King R."/>
        </authorList>
    </citation>
    <scope>NUCLEOTIDE SEQUENCE</scope>
</reference>
<dbReference type="AlphaFoldDB" id="A0A9N9TH05"/>
<name>A0A9N9TH05_PHYSR</name>
<gene>
    <name evidence="2" type="ORF">PHYEVI_LOCUS1104</name>
</gene>
<feature type="transmembrane region" description="Helical" evidence="1">
    <location>
        <begin position="38"/>
        <end position="56"/>
    </location>
</feature>
<organism evidence="2 3">
    <name type="scientific">Phyllotreta striolata</name>
    <name type="common">Striped flea beetle</name>
    <name type="synonym">Crioceris striolata</name>
    <dbReference type="NCBI Taxonomy" id="444603"/>
    <lineage>
        <taxon>Eukaryota</taxon>
        <taxon>Metazoa</taxon>
        <taxon>Ecdysozoa</taxon>
        <taxon>Arthropoda</taxon>
        <taxon>Hexapoda</taxon>
        <taxon>Insecta</taxon>
        <taxon>Pterygota</taxon>
        <taxon>Neoptera</taxon>
        <taxon>Endopterygota</taxon>
        <taxon>Coleoptera</taxon>
        <taxon>Polyphaga</taxon>
        <taxon>Cucujiformia</taxon>
        <taxon>Chrysomeloidea</taxon>
        <taxon>Chrysomelidae</taxon>
        <taxon>Galerucinae</taxon>
        <taxon>Alticini</taxon>
        <taxon>Phyllotreta</taxon>
    </lineage>
</organism>
<evidence type="ECO:0000256" key="1">
    <source>
        <dbReference type="SAM" id="Phobius"/>
    </source>
</evidence>
<sequence length="144" mass="17166">MYYLVNMGSLYHSKDSQQTKLLIWFSSEMDLRKHYKKFLFMLSSAFAVYFFKKYVYKKVFYTTKVKKKEPLTEFPTVEDIQKFIEELPFDALKMNQEITLKDLLGELSDFSEDEEWKELIASIDTMYNKHPKFDQGSLNVSNCA</sequence>
<dbReference type="OrthoDB" id="6726003at2759"/>
<keyword evidence="1" id="KW-1133">Transmembrane helix</keyword>
<keyword evidence="1" id="KW-0472">Membrane</keyword>
<keyword evidence="3" id="KW-1185">Reference proteome</keyword>
<dbReference type="EMBL" id="OU900094">
    <property type="protein sequence ID" value="CAG9854643.1"/>
    <property type="molecule type" value="Genomic_DNA"/>
</dbReference>
<proteinExistence type="predicted"/>
<dbReference type="Proteomes" id="UP001153712">
    <property type="component" value="Chromosome 1"/>
</dbReference>
<keyword evidence="1" id="KW-0812">Transmembrane</keyword>
<evidence type="ECO:0000313" key="3">
    <source>
        <dbReference type="Proteomes" id="UP001153712"/>
    </source>
</evidence>
<evidence type="ECO:0000313" key="2">
    <source>
        <dbReference type="EMBL" id="CAG9854643.1"/>
    </source>
</evidence>